<dbReference type="PROSITE" id="PS51354">
    <property type="entry name" value="GLUTAREDOXIN_2"/>
    <property type="match status" value="1"/>
</dbReference>
<evidence type="ECO:0000313" key="2">
    <source>
        <dbReference type="EMBL" id="ARD22031.1"/>
    </source>
</evidence>
<organism evidence="2 3">
    <name type="scientific">Shewanella japonica</name>
    <dbReference type="NCBI Taxonomy" id="93973"/>
    <lineage>
        <taxon>Bacteria</taxon>
        <taxon>Pseudomonadati</taxon>
        <taxon>Pseudomonadota</taxon>
        <taxon>Gammaproteobacteria</taxon>
        <taxon>Alteromonadales</taxon>
        <taxon>Shewanellaceae</taxon>
        <taxon>Shewanella</taxon>
    </lineage>
</organism>
<dbReference type="Proteomes" id="UP000191820">
    <property type="component" value="Chromosome"/>
</dbReference>
<dbReference type="PANTHER" id="PTHR43968:SF6">
    <property type="entry name" value="GLUTATHIONE S-TRANSFERASE OMEGA"/>
    <property type="match status" value="1"/>
</dbReference>
<dbReference type="PROSITE" id="PS50404">
    <property type="entry name" value="GST_NTER"/>
    <property type="match status" value="1"/>
</dbReference>
<dbReference type="InterPro" id="IPR036282">
    <property type="entry name" value="Glutathione-S-Trfase_C_sf"/>
</dbReference>
<accession>A0ABM6JIC5</accession>
<reference evidence="2 3" key="1">
    <citation type="submission" date="2017-03" db="EMBL/GenBank/DDBJ databases">
        <title>Genome sequencing of Shewanella japonica KCTC 22435.</title>
        <authorList>
            <person name="Kim K.M."/>
        </authorList>
    </citation>
    <scope>NUCLEOTIDE SEQUENCE [LARGE SCALE GENOMIC DNA]</scope>
    <source>
        <strain evidence="2 3">KCTC 22435</strain>
    </source>
</reference>
<dbReference type="InterPro" id="IPR050983">
    <property type="entry name" value="GST_Omega/HSP26"/>
</dbReference>
<dbReference type="SUPFAM" id="SSF47616">
    <property type="entry name" value="GST C-terminal domain-like"/>
    <property type="match status" value="1"/>
</dbReference>
<evidence type="ECO:0000313" key="3">
    <source>
        <dbReference type="Proteomes" id="UP000191820"/>
    </source>
</evidence>
<dbReference type="InterPro" id="IPR004045">
    <property type="entry name" value="Glutathione_S-Trfase_N"/>
</dbReference>
<keyword evidence="3" id="KW-1185">Reference proteome</keyword>
<dbReference type="CDD" id="cd03196">
    <property type="entry name" value="GST_C_5"/>
    <property type="match status" value="1"/>
</dbReference>
<name>A0ABM6JIC5_9GAMM</name>
<dbReference type="SUPFAM" id="SSF52833">
    <property type="entry name" value="Thioredoxin-like"/>
    <property type="match status" value="1"/>
</dbReference>
<feature type="domain" description="GST N-terminal" evidence="1">
    <location>
        <begin position="1"/>
        <end position="95"/>
    </location>
</feature>
<dbReference type="Gene3D" id="3.40.30.10">
    <property type="entry name" value="Glutaredoxin"/>
    <property type="match status" value="1"/>
</dbReference>
<dbReference type="InterPro" id="IPR036249">
    <property type="entry name" value="Thioredoxin-like_sf"/>
</dbReference>
<dbReference type="RefSeq" id="WP_080915511.1">
    <property type="nucleotide sequence ID" value="NZ_CP020472.1"/>
</dbReference>
<dbReference type="PANTHER" id="PTHR43968">
    <property type="match status" value="1"/>
</dbReference>
<protein>
    <submittedName>
        <fullName evidence="2">Glutathione S-transferase</fullName>
    </submittedName>
</protein>
<dbReference type="EMBL" id="CP020472">
    <property type="protein sequence ID" value="ARD22031.1"/>
    <property type="molecule type" value="Genomic_DNA"/>
</dbReference>
<dbReference type="Pfam" id="PF13417">
    <property type="entry name" value="GST_N_3"/>
    <property type="match status" value="1"/>
</dbReference>
<dbReference type="Gene3D" id="1.20.1050.10">
    <property type="match status" value="1"/>
</dbReference>
<dbReference type="Pfam" id="PF13410">
    <property type="entry name" value="GST_C_2"/>
    <property type="match status" value="1"/>
</dbReference>
<proteinExistence type="predicted"/>
<evidence type="ECO:0000259" key="1">
    <source>
        <dbReference type="PROSITE" id="PS50404"/>
    </source>
</evidence>
<sequence length="241" mass="28252">MILYSFRRCPYAMRARLGLHLSALNPDVREIELRNKPEAMLAVSPKGTVPVLVINAHHDVSTGESEDKSTNRAENILEESLDIARFSLSNYPDKCSEYLCGNAYISLLESLDDESTEKLISKNDIEFKPWLDKYKYADRHPEFDEIYYRDRACEFIQCLEEHLTDKNQLMADTPTFADFAIFPFIRQFAHVNKPWFEQSPYQHVRRWLTAHMESELFKAVMVKYPLWLDDTNKQTRLKSDS</sequence>
<gene>
    <name evidence="2" type="ORF">SJ2017_1718</name>
</gene>